<protein>
    <submittedName>
        <fullName evidence="2">Scaffolding protein</fullName>
    </submittedName>
</protein>
<keyword evidence="3" id="KW-1185">Reference proteome</keyword>
<organism evidence="2 3">
    <name type="scientific">Vibrio phage vB_VpaP_G1</name>
    <dbReference type="NCBI Taxonomy" id="2862773"/>
    <lineage>
        <taxon>Viruses</taxon>
        <taxon>Duplodnaviria</taxon>
        <taxon>Heunggongvirae</taxon>
        <taxon>Uroviricota</taxon>
        <taxon>Caudoviricetes</taxon>
        <taxon>Autographivirales</taxon>
        <taxon>Youngvirus</taxon>
        <taxon>Youngvirus G1</taxon>
    </lineage>
</organism>
<dbReference type="EMBL" id="MZ592920">
    <property type="protein sequence ID" value="QYW05829.1"/>
    <property type="molecule type" value="Genomic_DNA"/>
</dbReference>
<dbReference type="Proteomes" id="UP000828797">
    <property type="component" value="Segment"/>
</dbReference>
<evidence type="ECO:0000256" key="1">
    <source>
        <dbReference type="SAM" id="MobiDB-lite"/>
    </source>
</evidence>
<name>A0AAE8BLI3_9CAUD</name>
<dbReference type="GeneID" id="77923856"/>
<accession>A0AAE8BLI3</accession>
<feature type="region of interest" description="Disordered" evidence="1">
    <location>
        <begin position="15"/>
        <end position="64"/>
    </location>
</feature>
<dbReference type="RefSeq" id="YP_010648417.1">
    <property type="nucleotide sequence ID" value="NC_070758.1"/>
</dbReference>
<proteinExistence type="predicted"/>
<reference evidence="2" key="1">
    <citation type="submission" date="2021-07" db="EMBL/GenBank/DDBJ databases">
        <authorList>
            <person name="Wang J."/>
            <person name="Yang M."/>
        </authorList>
    </citation>
    <scope>NUCLEOTIDE SEQUENCE</scope>
</reference>
<sequence length="269" mass="28702">MLIRNMFNKYYMDVATDGTEGGAGGGAPATPEATPEANPEQTQPEGKQEPARLDTPEVEQPKEAAPMDEYINQYSETEPALAVALTFLRDAGISPEDPAFALAETENDFSLLEAMLAQKGLPGTEHMLGILKGAVAKHVEAVEAYEKQTQEQILDVLGDTKDAVFAWASENADDSEKEVINDMLDAGGLYARAAAMLLQSAYAGAGDVTKPATNPVKSTQVQSGAAPLSAQDYSIAVDALAKKLGGDPRGSREYQELTARRTMSRNQGY</sequence>
<evidence type="ECO:0000313" key="2">
    <source>
        <dbReference type="EMBL" id="QYW05829.1"/>
    </source>
</evidence>
<feature type="compositionally biased region" description="Low complexity" evidence="1">
    <location>
        <begin position="28"/>
        <end position="40"/>
    </location>
</feature>
<dbReference type="KEGG" id="vg:77923856"/>
<feature type="compositionally biased region" description="Basic and acidic residues" evidence="1">
    <location>
        <begin position="46"/>
        <end position="62"/>
    </location>
</feature>
<evidence type="ECO:0000313" key="3">
    <source>
        <dbReference type="Proteomes" id="UP000828797"/>
    </source>
</evidence>